<proteinExistence type="predicted"/>
<comment type="subcellular location">
    <subcellularLocation>
        <location evidence="1">Virion</location>
    </subcellularLocation>
</comment>
<sequence length="753" mass="82996">MPPKQNKQGKVGLSQPNLPNTQKRKRRKKKNKGPNPPHLIGGVKQKLDTLQRQVKAVKEKTDGPKVQKTFTVTLDLGYIQPCTQSGLEKSITILTSPALLKGPRTGAVPTPLSVECGQYQLWRIQSFELQGFPMVGSSAVAGSSTLLTLVEDAGTTGEVTLDTIFLRHHLNVVPGSRFRWKLPTKALQGPKSGWWYMEPDREQTTSLGSRVEVWSFGITQSTYQSKPWDGPLWRLQCKATYNFSSYSPDPPLSTLEHSTQEDAHIVVTTDAEGDAVMQITHPQGNRGGGPYAGRNDAGLGDAIWGIADNLVAGVASVPIPGWSWLVDGAWSFIKKIVGKDLREWARANPTMVSNNPDPDYYRVYASLDDARTNQPWKPPTGGTMTYTWQADVDWFQLSAMRNAPQNPLFPSSIQNWPVASWRMIEPLEPLALDPDSPFWAAVFPNTVKYFQTGLTVEFDSRPWGGSAPLGILGLTHEIPGDSVVTSEGGVFLHWPQANIKPPNLVAGDLTSMSLYLQQMRDTGQYHLRAASVQVLTGGTQFFGRGAGFTAKVLLSTAQGVIERDCLLTHLEVDTPFTSVGPLGISYGNGDHGLFVLMRVDGSPITSDDTLVSETRRLMSIRAAPPPTLRRRGHFQVDGKDETLAEDISFLAIAESDDESSYDDPLIDECEKRLKHMLYLADVNLGEWSFCPFCRHEHPHDFTTCLLMRNPHRLPSETPFAALAAHTSEKREVWLPTLLQELGLQQMGAVGGAP</sequence>
<feature type="compositionally biased region" description="Polar residues" evidence="4">
    <location>
        <begin position="1"/>
        <end position="21"/>
    </location>
</feature>
<reference evidence="6" key="1">
    <citation type="journal article" date="2018" name="Nature">
        <title>The evolutionary history of vertebrate RNA viruses.</title>
        <authorList>
            <person name="Shi M."/>
            <person name="Lin X.D."/>
            <person name="Chen X."/>
            <person name="Tian J.H."/>
            <person name="Chen L.J."/>
            <person name="Li K."/>
            <person name="Wang W."/>
            <person name="Eden J.S."/>
            <person name="Shen J.J."/>
            <person name="Liu L."/>
            <person name="Holmes E.C."/>
            <person name="Zhang Y.Z."/>
        </authorList>
    </citation>
    <scope>NUCLEOTIDE SEQUENCE</scope>
    <source>
        <strain evidence="6">WHHM73969</strain>
    </source>
</reference>
<dbReference type="Gene3D" id="2.60.120.20">
    <property type="match status" value="1"/>
</dbReference>
<evidence type="ECO:0000256" key="1">
    <source>
        <dbReference type="ARBA" id="ARBA00004328"/>
    </source>
</evidence>
<evidence type="ECO:0000256" key="2">
    <source>
        <dbReference type="ARBA" id="ARBA00022561"/>
    </source>
</evidence>
<feature type="region of interest" description="Disordered" evidence="4">
    <location>
        <begin position="1"/>
        <end position="43"/>
    </location>
</feature>
<protein>
    <submittedName>
        <fullName evidence="6">Capsid protein</fullName>
    </submittedName>
</protein>
<evidence type="ECO:0000256" key="4">
    <source>
        <dbReference type="SAM" id="MobiDB-lite"/>
    </source>
</evidence>
<feature type="domain" description="Astrovirus capsid protein inner core" evidence="5">
    <location>
        <begin position="23"/>
        <end position="246"/>
    </location>
</feature>
<accession>A0A2P1GMF6</accession>
<name>A0A2P1GMF6_9VIRU</name>
<keyword evidence="3" id="KW-0946">Virion</keyword>
<feature type="compositionally biased region" description="Basic residues" evidence="4">
    <location>
        <begin position="22"/>
        <end position="32"/>
    </location>
</feature>
<dbReference type="GO" id="GO:0019028">
    <property type="term" value="C:viral capsid"/>
    <property type="evidence" value="ECO:0007669"/>
    <property type="project" value="UniProtKB-KW"/>
</dbReference>
<dbReference type="InterPro" id="IPR004337">
    <property type="entry name" value="Astro_capsid_N"/>
</dbReference>
<dbReference type="EMBL" id="MG599903">
    <property type="protein sequence ID" value="AVM87161.1"/>
    <property type="molecule type" value="Genomic_RNA"/>
</dbReference>
<evidence type="ECO:0000259" key="5">
    <source>
        <dbReference type="Pfam" id="PF03115"/>
    </source>
</evidence>
<evidence type="ECO:0000313" key="6">
    <source>
        <dbReference type="EMBL" id="AVM87161.1"/>
    </source>
</evidence>
<organism evidence="6">
    <name type="scientific">Wuhan asiatic toad astrovirus</name>
    <dbReference type="NCBI Taxonomy" id="2116422"/>
    <lineage>
        <taxon>Viruses</taxon>
        <taxon>Riboviria</taxon>
        <taxon>Orthornavirae</taxon>
        <taxon>Pisuviricota</taxon>
        <taxon>Stelpaviricetes</taxon>
        <taxon>Stellavirales</taxon>
        <taxon>Astroviridae</taxon>
    </lineage>
</organism>
<dbReference type="Pfam" id="PF03115">
    <property type="entry name" value="Astro_capsid_N"/>
    <property type="match status" value="1"/>
</dbReference>
<evidence type="ECO:0000256" key="3">
    <source>
        <dbReference type="ARBA" id="ARBA00022844"/>
    </source>
</evidence>
<dbReference type="InterPro" id="IPR029053">
    <property type="entry name" value="Viral_coat"/>
</dbReference>
<keyword evidence="2" id="KW-0167">Capsid protein</keyword>